<sequence length="167" mass="18003">MIKKTAKLGLASVLATGAFAISPASAPALAAAPAQFVRFSNWATSACLEDTGSDIVTKACVARSSARWNNQIWIVEDSPNGGGRLHLKNWKTNKCLWAENTSPNGVREGTCGNGTSMDWVVRNNLIESVRRDYANLYDQASNSDVRIAATVNPVNYSRWTQTAASPK</sequence>
<evidence type="ECO:0000256" key="1">
    <source>
        <dbReference type="SAM" id="SignalP"/>
    </source>
</evidence>
<evidence type="ECO:0000313" key="2">
    <source>
        <dbReference type="EMBL" id="GAA3573128.1"/>
    </source>
</evidence>
<evidence type="ECO:0008006" key="4">
    <source>
        <dbReference type="Google" id="ProtNLM"/>
    </source>
</evidence>
<keyword evidence="1" id="KW-0732">Signal</keyword>
<comment type="caution">
    <text evidence="2">The sequence shown here is derived from an EMBL/GenBank/DDBJ whole genome shotgun (WGS) entry which is preliminary data.</text>
</comment>
<dbReference type="Proteomes" id="UP001500630">
    <property type="component" value="Unassembled WGS sequence"/>
</dbReference>
<name>A0ABP6XXU1_9ACTN</name>
<evidence type="ECO:0000313" key="3">
    <source>
        <dbReference type="Proteomes" id="UP001500630"/>
    </source>
</evidence>
<dbReference type="RefSeq" id="WP_345567302.1">
    <property type="nucleotide sequence ID" value="NZ_BAABDQ010000015.1"/>
</dbReference>
<protein>
    <recommendedName>
        <fullName evidence="4">Ricin B lectin domain-containing protein</fullName>
    </recommendedName>
</protein>
<dbReference type="InterPro" id="IPR035992">
    <property type="entry name" value="Ricin_B-like_lectins"/>
</dbReference>
<accession>A0ABP6XXU1</accession>
<reference evidence="3" key="1">
    <citation type="journal article" date="2019" name="Int. J. Syst. Evol. Microbiol.">
        <title>The Global Catalogue of Microorganisms (GCM) 10K type strain sequencing project: providing services to taxonomists for standard genome sequencing and annotation.</title>
        <authorList>
            <consortium name="The Broad Institute Genomics Platform"/>
            <consortium name="The Broad Institute Genome Sequencing Center for Infectious Disease"/>
            <person name="Wu L."/>
            <person name="Ma J."/>
        </authorList>
    </citation>
    <scope>NUCLEOTIDE SEQUENCE [LARGE SCALE GENOMIC DNA]</scope>
    <source>
        <strain evidence="3">JCM 17326</strain>
    </source>
</reference>
<feature type="signal peptide" evidence="1">
    <location>
        <begin position="1"/>
        <end position="30"/>
    </location>
</feature>
<proteinExistence type="predicted"/>
<feature type="chain" id="PRO_5045511121" description="Ricin B lectin domain-containing protein" evidence="1">
    <location>
        <begin position="31"/>
        <end position="167"/>
    </location>
</feature>
<organism evidence="2 3">
    <name type="scientific">Nonomuraea rosea</name>
    <dbReference type="NCBI Taxonomy" id="638574"/>
    <lineage>
        <taxon>Bacteria</taxon>
        <taxon>Bacillati</taxon>
        <taxon>Actinomycetota</taxon>
        <taxon>Actinomycetes</taxon>
        <taxon>Streptosporangiales</taxon>
        <taxon>Streptosporangiaceae</taxon>
        <taxon>Nonomuraea</taxon>
    </lineage>
</organism>
<dbReference type="EMBL" id="BAABDQ010000015">
    <property type="protein sequence ID" value="GAA3573128.1"/>
    <property type="molecule type" value="Genomic_DNA"/>
</dbReference>
<dbReference type="Gene3D" id="2.80.10.50">
    <property type="match status" value="1"/>
</dbReference>
<keyword evidence="3" id="KW-1185">Reference proteome</keyword>
<dbReference type="SUPFAM" id="SSF50370">
    <property type="entry name" value="Ricin B-like lectins"/>
    <property type="match status" value="1"/>
</dbReference>
<dbReference type="PROSITE" id="PS50231">
    <property type="entry name" value="RICIN_B_LECTIN"/>
    <property type="match status" value="1"/>
</dbReference>
<gene>
    <name evidence="2" type="ORF">GCM10022419_062570</name>
</gene>